<organism evidence="1 2">
    <name type="scientific">Plakobranchus ocellatus</name>
    <dbReference type="NCBI Taxonomy" id="259542"/>
    <lineage>
        <taxon>Eukaryota</taxon>
        <taxon>Metazoa</taxon>
        <taxon>Spiralia</taxon>
        <taxon>Lophotrochozoa</taxon>
        <taxon>Mollusca</taxon>
        <taxon>Gastropoda</taxon>
        <taxon>Heterobranchia</taxon>
        <taxon>Euthyneura</taxon>
        <taxon>Panpulmonata</taxon>
        <taxon>Sacoglossa</taxon>
        <taxon>Placobranchoidea</taxon>
        <taxon>Plakobranchidae</taxon>
        <taxon>Plakobranchus</taxon>
    </lineage>
</organism>
<evidence type="ECO:0000313" key="2">
    <source>
        <dbReference type="Proteomes" id="UP000735302"/>
    </source>
</evidence>
<comment type="caution">
    <text evidence="1">The sequence shown here is derived from an EMBL/GenBank/DDBJ whole genome shotgun (WGS) entry which is preliminary data.</text>
</comment>
<reference evidence="1 2" key="1">
    <citation type="journal article" date="2021" name="Elife">
        <title>Chloroplast acquisition without the gene transfer in kleptoplastic sea slugs, Plakobranchus ocellatus.</title>
        <authorList>
            <person name="Maeda T."/>
            <person name="Takahashi S."/>
            <person name="Yoshida T."/>
            <person name="Shimamura S."/>
            <person name="Takaki Y."/>
            <person name="Nagai Y."/>
            <person name="Toyoda A."/>
            <person name="Suzuki Y."/>
            <person name="Arimoto A."/>
            <person name="Ishii H."/>
            <person name="Satoh N."/>
            <person name="Nishiyama T."/>
            <person name="Hasebe M."/>
            <person name="Maruyama T."/>
            <person name="Minagawa J."/>
            <person name="Obokata J."/>
            <person name="Shigenobu S."/>
        </authorList>
    </citation>
    <scope>NUCLEOTIDE SEQUENCE [LARGE SCALE GENOMIC DNA]</scope>
</reference>
<dbReference type="EMBL" id="BLXT01000825">
    <property type="protein sequence ID" value="GFN80374.1"/>
    <property type="molecule type" value="Genomic_DNA"/>
</dbReference>
<gene>
    <name evidence="1" type="ORF">PoB_000688000</name>
</gene>
<sequence length="165" mass="18627">MGIELLQAFIICKDIRGSAVYINIPSEMQEVFKASYKRRLQSEGPNMSASFWTILFTGSRAESGAKVQDLFVKVKSGNPSLCQPVAIRLISPKQIQVVAMRSIRGEEKCKGSKENSHHEEVVHEAGSTSYVFVDLCSYPSSYKWMYILAYQKLMKVIHNNVVFII</sequence>
<name>A0AAV3YBF6_9GAST</name>
<keyword evidence="2" id="KW-1185">Reference proteome</keyword>
<protein>
    <submittedName>
        <fullName evidence="1">Uncharacterized protein</fullName>
    </submittedName>
</protein>
<dbReference type="AlphaFoldDB" id="A0AAV3YBF6"/>
<accession>A0AAV3YBF6</accession>
<proteinExistence type="predicted"/>
<evidence type="ECO:0000313" key="1">
    <source>
        <dbReference type="EMBL" id="GFN80374.1"/>
    </source>
</evidence>
<dbReference type="Proteomes" id="UP000735302">
    <property type="component" value="Unassembled WGS sequence"/>
</dbReference>